<gene>
    <name evidence="1" type="ORF">H920_11680</name>
</gene>
<dbReference type="AlphaFoldDB" id="A0A091D9G8"/>
<keyword evidence="2" id="KW-1185">Reference proteome</keyword>
<evidence type="ECO:0000313" key="2">
    <source>
        <dbReference type="Proteomes" id="UP000028990"/>
    </source>
</evidence>
<protein>
    <submittedName>
        <fullName evidence="1">Uncharacterized protein</fullName>
    </submittedName>
</protein>
<accession>A0A091D9G8</accession>
<sequence length="175" mass="18931">MPRARTTGGHASHPGNRMLQKARFTQVLRATRLLVKVPHSTEYNFCFENVETKALKVLPNDSHGWQGWCGNRPHSGGGASRDSARISSKAGTALRTALRNLTQGPETEDSAVGITGSHSVNTGVCSANDTVQKIRLTRPAAFEALPPPGSSVPAPVPVTSERLNWFRSSELEIHR</sequence>
<reference evidence="1 2" key="1">
    <citation type="submission" date="2013-11" db="EMBL/GenBank/DDBJ databases">
        <title>The Damaraland mole rat (Fukomys damarensis) genome and evolution of African mole rats.</title>
        <authorList>
            <person name="Gladyshev V.N."/>
            <person name="Fang X."/>
        </authorList>
    </citation>
    <scope>NUCLEOTIDE SEQUENCE [LARGE SCALE GENOMIC DNA]</scope>
    <source>
        <tissue evidence="1">Liver</tissue>
    </source>
</reference>
<dbReference type="Proteomes" id="UP000028990">
    <property type="component" value="Unassembled WGS sequence"/>
</dbReference>
<dbReference type="EMBL" id="KN123060">
    <property type="protein sequence ID" value="KFO26920.1"/>
    <property type="molecule type" value="Genomic_DNA"/>
</dbReference>
<name>A0A091D9G8_FUKDA</name>
<evidence type="ECO:0000313" key="1">
    <source>
        <dbReference type="EMBL" id="KFO26920.1"/>
    </source>
</evidence>
<organism evidence="1 2">
    <name type="scientific">Fukomys damarensis</name>
    <name type="common">Damaraland mole rat</name>
    <name type="synonym">Cryptomys damarensis</name>
    <dbReference type="NCBI Taxonomy" id="885580"/>
    <lineage>
        <taxon>Eukaryota</taxon>
        <taxon>Metazoa</taxon>
        <taxon>Chordata</taxon>
        <taxon>Craniata</taxon>
        <taxon>Vertebrata</taxon>
        <taxon>Euteleostomi</taxon>
        <taxon>Mammalia</taxon>
        <taxon>Eutheria</taxon>
        <taxon>Euarchontoglires</taxon>
        <taxon>Glires</taxon>
        <taxon>Rodentia</taxon>
        <taxon>Hystricomorpha</taxon>
        <taxon>Bathyergidae</taxon>
        <taxon>Fukomys</taxon>
    </lineage>
</organism>
<proteinExistence type="predicted"/>